<protein>
    <submittedName>
        <fullName evidence="1">Uncharacterized protein</fullName>
    </submittedName>
</protein>
<comment type="caution">
    <text evidence="1">The sequence shown here is derived from an EMBL/GenBank/DDBJ whole genome shotgun (WGS) entry which is preliminary data.</text>
</comment>
<sequence length="67" mass="7867">MKLNRSGKTSKEFFVSYLKLVMNTQKCSLEVAKEITFDRIFEGQPHCFGKEVYDNFLSAYEEMKESD</sequence>
<dbReference type="OrthoDB" id="2737810at2"/>
<evidence type="ECO:0000313" key="1">
    <source>
        <dbReference type="EMBL" id="MRG85763.1"/>
    </source>
</evidence>
<keyword evidence="2" id="KW-1185">Reference proteome</keyword>
<accession>A0A6G1X443</accession>
<evidence type="ECO:0000313" key="2">
    <source>
        <dbReference type="Proteomes" id="UP000480185"/>
    </source>
</evidence>
<gene>
    <name evidence="1" type="ORF">GH754_05365</name>
</gene>
<reference evidence="1 2" key="1">
    <citation type="submission" date="2019-11" db="EMBL/GenBank/DDBJ databases">
        <authorList>
            <person name="Li J."/>
        </authorList>
    </citation>
    <scope>NUCLEOTIDE SEQUENCE [LARGE SCALE GENOMIC DNA]</scope>
    <source>
        <strain evidence="1 2">J4</strain>
    </source>
</reference>
<organism evidence="1 2">
    <name type="scientific">Salinibacillus xinjiangensis</name>
    <dbReference type="NCBI Taxonomy" id="1229268"/>
    <lineage>
        <taxon>Bacteria</taxon>
        <taxon>Bacillati</taxon>
        <taxon>Bacillota</taxon>
        <taxon>Bacilli</taxon>
        <taxon>Bacillales</taxon>
        <taxon>Bacillaceae</taxon>
        <taxon>Salinibacillus</taxon>
    </lineage>
</organism>
<dbReference type="EMBL" id="WJNH01000002">
    <property type="protein sequence ID" value="MRG85763.1"/>
    <property type="molecule type" value="Genomic_DNA"/>
</dbReference>
<proteinExistence type="predicted"/>
<dbReference type="Proteomes" id="UP000480185">
    <property type="component" value="Unassembled WGS sequence"/>
</dbReference>
<name>A0A6G1X443_9BACI</name>
<dbReference type="AlphaFoldDB" id="A0A6G1X443"/>
<dbReference type="RefSeq" id="WP_153727671.1">
    <property type="nucleotide sequence ID" value="NZ_WJNH01000002.1"/>
</dbReference>